<name>A0ABP3Q1B8_9PROT</name>
<gene>
    <name evidence="2" type="ORF">GCM10008942_30220</name>
</gene>
<sequence>MAKSKRFLPMTVTFLEMKAKPAVIPPPHPSTKIAILRAEKPPVHFYRYLYNTIGEPYYWVDRRRMDDSSLKELIQSPTQELYVLYVDGNPAGMAELDFHEAHIGLLAYFGLMPEFIGRHLGYYFLYHTVQNAWTRPISTLLVNTCTLDHPRALPLYQRMGFVPYSREDRSVELL</sequence>
<comment type="caution">
    <text evidence="2">The sequence shown here is derived from an EMBL/GenBank/DDBJ whole genome shotgun (WGS) entry which is preliminary data.</text>
</comment>
<evidence type="ECO:0000313" key="2">
    <source>
        <dbReference type="EMBL" id="GAA0579285.1"/>
    </source>
</evidence>
<reference evidence="3" key="1">
    <citation type="journal article" date="2019" name="Int. J. Syst. Evol. Microbiol.">
        <title>The Global Catalogue of Microorganisms (GCM) 10K type strain sequencing project: providing services to taxonomists for standard genome sequencing and annotation.</title>
        <authorList>
            <consortium name="The Broad Institute Genomics Platform"/>
            <consortium name="The Broad Institute Genome Sequencing Center for Infectious Disease"/>
            <person name="Wu L."/>
            <person name="Ma J."/>
        </authorList>
    </citation>
    <scope>NUCLEOTIDE SEQUENCE [LARGE SCALE GENOMIC DNA]</scope>
    <source>
        <strain evidence="3">JCM 15089</strain>
    </source>
</reference>
<dbReference type="InterPro" id="IPR016181">
    <property type="entry name" value="Acyl_CoA_acyltransferase"/>
</dbReference>
<dbReference type="Pfam" id="PF00583">
    <property type="entry name" value="Acetyltransf_1"/>
    <property type="match status" value="1"/>
</dbReference>
<dbReference type="Gene3D" id="3.40.630.30">
    <property type="match status" value="1"/>
</dbReference>
<dbReference type="PROSITE" id="PS51186">
    <property type="entry name" value="GNAT"/>
    <property type="match status" value="1"/>
</dbReference>
<evidence type="ECO:0000259" key="1">
    <source>
        <dbReference type="PROSITE" id="PS51186"/>
    </source>
</evidence>
<protein>
    <submittedName>
        <fullName evidence="2">GNAT family N-acetyltransferase</fullName>
    </submittedName>
</protein>
<dbReference type="SUPFAM" id="SSF55729">
    <property type="entry name" value="Acyl-CoA N-acyltransferases (Nat)"/>
    <property type="match status" value="1"/>
</dbReference>
<dbReference type="RefSeq" id="WP_166936890.1">
    <property type="nucleotide sequence ID" value="NZ_BAAADD010000008.1"/>
</dbReference>
<dbReference type="EMBL" id="BAAADD010000008">
    <property type="protein sequence ID" value="GAA0579285.1"/>
    <property type="molecule type" value="Genomic_DNA"/>
</dbReference>
<dbReference type="Proteomes" id="UP001499951">
    <property type="component" value="Unassembled WGS sequence"/>
</dbReference>
<accession>A0ABP3Q1B8</accession>
<proteinExistence type="predicted"/>
<feature type="domain" description="N-acetyltransferase" evidence="1">
    <location>
        <begin position="34"/>
        <end position="174"/>
    </location>
</feature>
<organism evidence="2 3">
    <name type="scientific">Rhizomicrobium electricum</name>
    <dbReference type="NCBI Taxonomy" id="480070"/>
    <lineage>
        <taxon>Bacteria</taxon>
        <taxon>Pseudomonadati</taxon>
        <taxon>Pseudomonadota</taxon>
        <taxon>Alphaproteobacteria</taxon>
        <taxon>Micropepsales</taxon>
        <taxon>Micropepsaceae</taxon>
        <taxon>Rhizomicrobium</taxon>
    </lineage>
</organism>
<evidence type="ECO:0000313" key="3">
    <source>
        <dbReference type="Proteomes" id="UP001499951"/>
    </source>
</evidence>
<dbReference type="InterPro" id="IPR000182">
    <property type="entry name" value="GNAT_dom"/>
</dbReference>
<keyword evidence="3" id="KW-1185">Reference proteome</keyword>